<dbReference type="SFLD" id="SFLDG01135">
    <property type="entry name" value="C1.5.6:_HAD__Beta-PGM__Phospha"/>
    <property type="match status" value="1"/>
</dbReference>
<keyword evidence="7" id="KW-1185">Reference proteome</keyword>
<dbReference type="GO" id="GO:0016787">
    <property type="term" value="F:hydrolase activity"/>
    <property type="evidence" value="ECO:0007669"/>
    <property type="project" value="UniProtKB-KW"/>
</dbReference>
<dbReference type="Pfam" id="PF13419">
    <property type="entry name" value="HAD_2"/>
    <property type="match status" value="1"/>
</dbReference>
<dbReference type="SUPFAM" id="SSF56784">
    <property type="entry name" value="HAD-like"/>
    <property type="match status" value="1"/>
</dbReference>
<dbReference type="KEGG" id="hor:Hore_10160"/>
<evidence type="ECO:0000256" key="2">
    <source>
        <dbReference type="ARBA" id="ARBA00006171"/>
    </source>
</evidence>
<protein>
    <submittedName>
        <fullName evidence="6">HAD-superfamily hydrolase, subfamily IA, variant 3</fullName>
    </submittedName>
</protein>
<sequence length="217" mass="24109">MIEAVIFDMDGVIINSEPIHYKVNQIIYEKLGIKVPRSEYNTFIGKSNTDIWSFLKRKYNLKESVSSLIEKQISGNIKYLKSHEVNPIPGVKPLLDELSEKQITTGLASSSPEIYIETVLEELGLKSYFKVTVSGETVARGKPEPDIFEKAARILGVEPPHCVVIEDSKNGVNAAKAAGMICIGYRNEESGDQDLSAADVVVDSLEKVNYQFIKDLI</sequence>
<accession>B8CWV3</accession>
<keyword evidence="4" id="KW-0460">Magnesium</keyword>
<evidence type="ECO:0000313" key="7">
    <source>
        <dbReference type="Proteomes" id="UP000000719"/>
    </source>
</evidence>
<reference evidence="6 7" key="1">
    <citation type="journal article" date="2009" name="PLoS ONE">
        <title>Genome analysis of the anaerobic thermohalophilic bacterium Halothermothrix orenii.</title>
        <authorList>
            <person name="Mavromatis K."/>
            <person name="Ivanova N."/>
            <person name="Anderson I."/>
            <person name="Lykidis A."/>
            <person name="Hooper S.D."/>
            <person name="Sun H."/>
            <person name="Kunin V."/>
            <person name="Lapidus A."/>
            <person name="Hugenholtz P."/>
            <person name="Patel B."/>
            <person name="Kyrpides N.C."/>
        </authorList>
    </citation>
    <scope>NUCLEOTIDE SEQUENCE [LARGE SCALE GENOMIC DNA]</scope>
    <source>
        <strain evidence="7">H 168 / OCM 544 / DSM 9562</strain>
    </source>
</reference>
<organism evidence="6 7">
    <name type="scientific">Halothermothrix orenii (strain H 168 / OCM 544 / DSM 9562)</name>
    <dbReference type="NCBI Taxonomy" id="373903"/>
    <lineage>
        <taxon>Bacteria</taxon>
        <taxon>Bacillati</taxon>
        <taxon>Bacillota</taxon>
        <taxon>Clostridia</taxon>
        <taxon>Halanaerobiales</taxon>
        <taxon>Halothermotrichaceae</taxon>
        <taxon>Halothermothrix</taxon>
    </lineage>
</organism>
<dbReference type="RefSeq" id="WP_012635957.1">
    <property type="nucleotide sequence ID" value="NC_011899.1"/>
</dbReference>
<dbReference type="GO" id="GO:0046872">
    <property type="term" value="F:metal ion binding"/>
    <property type="evidence" value="ECO:0007669"/>
    <property type="project" value="UniProtKB-KW"/>
</dbReference>
<dbReference type="Gene3D" id="1.10.150.240">
    <property type="entry name" value="Putative phosphatase, domain 2"/>
    <property type="match status" value="1"/>
</dbReference>
<dbReference type="PRINTS" id="PR00413">
    <property type="entry name" value="HADHALOGNASE"/>
</dbReference>
<evidence type="ECO:0000256" key="1">
    <source>
        <dbReference type="ARBA" id="ARBA00001946"/>
    </source>
</evidence>
<dbReference type="InterPro" id="IPR023198">
    <property type="entry name" value="PGP-like_dom2"/>
</dbReference>
<dbReference type="SFLD" id="SFLDS00003">
    <property type="entry name" value="Haloacid_Dehalogenase"/>
    <property type="match status" value="1"/>
</dbReference>
<dbReference type="PANTHER" id="PTHR46193:SF18">
    <property type="entry name" value="HEXITOL PHOSPHATASE B"/>
    <property type="match status" value="1"/>
</dbReference>
<dbReference type="NCBIfam" id="TIGR01509">
    <property type="entry name" value="HAD-SF-IA-v3"/>
    <property type="match status" value="1"/>
</dbReference>
<comment type="cofactor">
    <cofactor evidence="1">
        <name>Mg(2+)</name>
        <dbReference type="ChEBI" id="CHEBI:18420"/>
    </cofactor>
</comment>
<dbReference type="SFLD" id="SFLDG01129">
    <property type="entry name" value="C1.5:_HAD__Beta-PGM__Phosphata"/>
    <property type="match status" value="1"/>
</dbReference>
<dbReference type="InterPro" id="IPR006439">
    <property type="entry name" value="HAD-SF_hydro_IA"/>
</dbReference>
<dbReference type="InterPro" id="IPR023214">
    <property type="entry name" value="HAD_sf"/>
</dbReference>
<evidence type="ECO:0000256" key="3">
    <source>
        <dbReference type="ARBA" id="ARBA00022723"/>
    </source>
</evidence>
<evidence type="ECO:0000256" key="5">
    <source>
        <dbReference type="ARBA" id="ARBA00023277"/>
    </source>
</evidence>
<comment type="similarity">
    <text evidence="2">Belongs to the HAD-like hydrolase superfamily. CbbY/CbbZ/Gph/YieH family.</text>
</comment>
<name>B8CWV3_HALOH</name>
<dbReference type="NCBIfam" id="TIGR01549">
    <property type="entry name" value="HAD-SF-IA-v1"/>
    <property type="match status" value="1"/>
</dbReference>
<dbReference type="eggNOG" id="COG0637">
    <property type="taxonomic scope" value="Bacteria"/>
</dbReference>
<dbReference type="PANTHER" id="PTHR46193">
    <property type="entry name" value="6-PHOSPHOGLUCONATE PHOSPHATASE"/>
    <property type="match status" value="1"/>
</dbReference>
<gene>
    <name evidence="6" type="ordered locus">Hore_10160</name>
</gene>
<dbReference type="AlphaFoldDB" id="B8CWV3"/>
<evidence type="ECO:0000313" key="6">
    <source>
        <dbReference type="EMBL" id="ACL69772.1"/>
    </source>
</evidence>
<proteinExistence type="inferred from homology"/>
<dbReference type="Gene3D" id="3.40.50.1000">
    <property type="entry name" value="HAD superfamily/HAD-like"/>
    <property type="match status" value="1"/>
</dbReference>
<keyword evidence="3" id="KW-0479">Metal-binding</keyword>
<dbReference type="SMR" id="B8CWV3"/>
<keyword evidence="5" id="KW-0119">Carbohydrate metabolism</keyword>
<dbReference type="OrthoDB" id="9797743at2"/>
<evidence type="ECO:0000256" key="4">
    <source>
        <dbReference type="ARBA" id="ARBA00022842"/>
    </source>
</evidence>
<dbReference type="Proteomes" id="UP000000719">
    <property type="component" value="Chromosome"/>
</dbReference>
<dbReference type="STRING" id="373903.Hore_10160"/>
<dbReference type="EMBL" id="CP001098">
    <property type="protein sequence ID" value="ACL69772.1"/>
    <property type="molecule type" value="Genomic_DNA"/>
</dbReference>
<dbReference type="HOGENOM" id="CLU_045011_13_2_9"/>
<dbReference type="InterPro" id="IPR051600">
    <property type="entry name" value="Beta-PGM-like"/>
</dbReference>
<keyword evidence="6" id="KW-0378">Hydrolase</keyword>
<dbReference type="InterPro" id="IPR041492">
    <property type="entry name" value="HAD_2"/>
</dbReference>
<dbReference type="InterPro" id="IPR036412">
    <property type="entry name" value="HAD-like_sf"/>
</dbReference>